<gene>
    <name evidence="1" type="ORF">DY000_02032401</name>
</gene>
<keyword evidence="2" id="KW-1185">Reference proteome</keyword>
<proteinExistence type="predicted"/>
<sequence>MCTARKSVKHGLVLSWVTRHGETHLDLIHVEGIKMASWMALERIRRDALASVRLWIRSSLLLAYSVHKTAHDSLCKDQTRPSFLLTKHVKLMIEIILGGKGVWRGLANLTPKLLVQEKISSGYKQNGVKSLAPIYSEERTGLLS</sequence>
<reference evidence="1 2" key="1">
    <citation type="journal article" date="2020" name="BMC Genomics">
        <title>Intraspecific diversification of the crop wild relative Brassica cretica Lam. using demographic model selection.</title>
        <authorList>
            <person name="Kioukis A."/>
            <person name="Michalopoulou V.A."/>
            <person name="Briers L."/>
            <person name="Pirintsos S."/>
            <person name="Studholme D.J."/>
            <person name="Pavlidis P."/>
            <person name="Sarris P.F."/>
        </authorList>
    </citation>
    <scope>NUCLEOTIDE SEQUENCE [LARGE SCALE GENOMIC DNA]</scope>
    <source>
        <strain evidence="2">cv. PFS-1207/04</strain>
    </source>
</reference>
<accession>A0ABQ7DHM6</accession>
<dbReference type="Proteomes" id="UP000266723">
    <property type="component" value="Unassembled WGS sequence"/>
</dbReference>
<evidence type="ECO:0000313" key="1">
    <source>
        <dbReference type="EMBL" id="KAF3576785.1"/>
    </source>
</evidence>
<protein>
    <submittedName>
        <fullName evidence="1">Uncharacterized protein</fullName>
    </submittedName>
</protein>
<evidence type="ECO:0000313" key="2">
    <source>
        <dbReference type="Proteomes" id="UP000266723"/>
    </source>
</evidence>
<name>A0ABQ7DHM6_BRACR</name>
<comment type="caution">
    <text evidence="1">The sequence shown here is derived from an EMBL/GenBank/DDBJ whole genome shotgun (WGS) entry which is preliminary data.</text>
</comment>
<organism evidence="1 2">
    <name type="scientific">Brassica cretica</name>
    <name type="common">Mustard</name>
    <dbReference type="NCBI Taxonomy" id="69181"/>
    <lineage>
        <taxon>Eukaryota</taxon>
        <taxon>Viridiplantae</taxon>
        <taxon>Streptophyta</taxon>
        <taxon>Embryophyta</taxon>
        <taxon>Tracheophyta</taxon>
        <taxon>Spermatophyta</taxon>
        <taxon>Magnoliopsida</taxon>
        <taxon>eudicotyledons</taxon>
        <taxon>Gunneridae</taxon>
        <taxon>Pentapetalae</taxon>
        <taxon>rosids</taxon>
        <taxon>malvids</taxon>
        <taxon>Brassicales</taxon>
        <taxon>Brassicaceae</taxon>
        <taxon>Brassiceae</taxon>
        <taxon>Brassica</taxon>
    </lineage>
</organism>
<dbReference type="EMBL" id="QGKV02000649">
    <property type="protein sequence ID" value="KAF3576785.1"/>
    <property type="molecule type" value="Genomic_DNA"/>
</dbReference>